<evidence type="ECO:0000313" key="1">
    <source>
        <dbReference type="EMBL" id="KAG6756599.1"/>
    </source>
</evidence>
<comment type="caution">
    <text evidence="1">The sequence shown here is derived from an EMBL/GenBank/DDBJ whole genome shotgun (WGS) entry which is preliminary data.</text>
</comment>
<proteinExistence type="predicted"/>
<gene>
    <name evidence="1" type="ORF">POTOM_040033</name>
</gene>
<dbReference type="AlphaFoldDB" id="A0A8X7YSS3"/>
<evidence type="ECO:0000313" key="2">
    <source>
        <dbReference type="Proteomes" id="UP000886885"/>
    </source>
</evidence>
<dbReference type="OrthoDB" id="283883at2759"/>
<dbReference type="Proteomes" id="UP000886885">
    <property type="component" value="Chromosome 11A"/>
</dbReference>
<name>A0A8X7YSS3_POPTO</name>
<dbReference type="EMBL" id="JAAWWB010000021">
    <property type="protein sequence ID" value="KAG6756599.1"/>
    <property type="molecule type" value="Genomic_DNA"/>
</dbReference>
<accession>A0A8X7YSS3</accession>
<organism evidence="1 2">
    <name type="scientific">Populus tomentosa</name>
    <name type="common">Chinese white poplar</name>
    <dbReference type="NCBI Taxonomy" id="118781"/>
    <lineage>
        <taxon>Eukaryota</taxon>
        <taxon>Viridiplantae</taxon>
        <taxon>Streptophyta</taxon>
        <taxon>Embryophyta</taxon>
        <taxon>Tracheophyta</taxon>
        <taxon>Spermatophyta</taxon>
        <taxon>Magnoliopsida</taxon>
        <taxon>eudicotyledons</taxon>
        <taxon>Gunneridae</taxon>
        <taxon>Pentapetalae</taxon>
        <taxon>rosids</taxon>
        <taxon>fabids</taxon>
        <taxon>Malpighiales</taxon>
        <taxon>Salicaceae</taxon>
        <taxon>Saliceae</taxon>
        <taxon>Populus</taxon>
    </lineage>
</organism>
<protein>
    <submittedName>
        <fullName evidence="1">Uncharacterized protein</fullName>
    </submittedName>
</protein>
<reference evidence="1" key="1">
    <citation type="journal article" date="2020" name="bioRxiv">
        <title>Hybrid origin of Populus tomentosa Carr. identified through genome sequencing and phylogenomic analysis.</title>
        <authorList>
            <person name="An X."/>
            <person name="Gao K."/>
            <person name="Chen Z."/>
            <person name="Li J."/>
            <person name="Yang X."/>
            <person name="Yang X."/>
            <person name="Zhou J."/>
            <person name="Guo T."/>
            <person name="Zhao T."/>
            <person name="Huang S."/>
            <person name="Miao D."/>
            <person name="Khan W.U."/>
            <person name="Rao P."/>
            <person name="Ye M."/>
            <person name="Lei B."/>
            <person name="Liao W."/>
            <person name="Wang J."/>
            <person name="Ji L."/>
            <person name="Li Y."/>
            <person name="Guo B."/>
            <person name="Mustafa N.S."/>
            <person name="Li S."/>
            <person name="Yun Q."/>
            <person name="Keller S.R."/>
            <person name="Mao J."/>
            <person name="Zhang R."/>
            <person name="Strauss S.H."/>
        </authorList>
    </citation>
    <scope>NUCLEOTIDE SEQUENCE</scope>
    <source>
        <strain evidence="1">GM15</strain>
        <tissue evidence="1">Leaf</tissue>
    </source>
</reference>
<sequence length="79" mass="8996">MRRSPGIGGLQTAAAARLTTDQYRILGESVARLKTDLMKEQLATFRSQLEELPANTRSADEFLCYINELYRLEIKSLDF</sequence>
<keyword evidence="2" id="KW-1185">Reference proteome</keyword>